<sequence>MSRHFDASSPSSSSPTTAGKQQPTPSSASSQQQQLEGNTLFEHLGEPMKRLLLQVHRDISDNDLTMYSKISVRQMAKVFDMLSLEEDPDKILAWLHREASRDQQQGNRRDPGATGGRRGDGIRQSTVAADPIKLYRELEQKHVLLMEKFRQDQMDRDHARSLNAAERKQRREAQGLIPTSNDNQENIAAATSSSVAGTISDVLSKTELADVVGSFERFTAQQSTYDNSSSHQDNEWWKKDEYRRNWEKFGTKGKLWTRVLEGGSQEAPESERLVRDEWYKSQTWWKGDTYRRDWNASRGTEWWKEEPYLVDWQDHGDKGSMWMANDEATGFKKKGHRRPASNVERARRVAWYQINGPRGIVKMWCACSEGSADRCTLEEKRERSGGKRNHTWSIGKITATKDLCGWRTMRRRDSKRKVTEDLRRMWSEHVE</sequence>
<feature type="compositionally biased region" description="Low complexity" evidence="1">
    <location>
        <begin position="7"/>
        <end position="34"/>
    </location>
</feature>
<dbReference type="EMBL" id="CYKH01001826">
    <property type="protein sequence ID" value="CUI15100.1"/>
    <property type="molecule type" value="Genomic_DNA"/>
</dbReference>
<dbReference type="Proteomes" id="UP000051952">
    <property type="component" value="Unassembled WGS sequence"/>
</dbReference>
<dbReference type="VEuPathDB" id="TriTrypDB:BSAL_26680"/>
<accession>A0A0S4KQ91</accession>
<evidence type="ECO:0000256" key="1">
    <source>
        <dbReference type="SAM" id="MobiDB-lite"/>
    </source>
</evidence>
<feature type="region of interest" description="Disordered" evidence="1">
    <location>
        <begin position="98"/>
        <end position="125"/>
    </location>
</feature>
<evidence type="ECO:0000313" key="2">
    <source>
        <dbReference type="EMBL" id="CUI15100.1"/>
    </source>
</evidence>
<protein>
    <submittedName>
        <fullName evidence="2">Inositol 5-phosphatase 1, putative</fullName>
    </submittedName>
</protein>
<gene>
    <name evidence="2" type="ORF">BSAL_26680</name>
</gene>
<feature type="compositionally biased region" description="Basic and acidic residues" evidence="1">
    <location>
        <begin position="164"/>
        <end position="173"/>
    </location>
</feature>
<name>A0A0S4KQ91_BODSA</name>
<feature type="region of interest" description="Disordered" evidence="1">
    <location>
        <begin position="1"/>
        <end position="34"/>
    </location>
</feature>
<feature type="compositionally biased region" description="Basic and acidic residues" evidence="1">
    <location>
        <begin position="98"/>
        <end position="121"/>
    </location>
</feature>
<dbReference type="AlphaFoldDB" id="A0A0S4KQ91"/>
<organism evidence="2 3">
    <name type="scientific">Bodo saltans</name>
    <name type="common">Flagellated protozoan</name>
    <dbReference type="NCBI Taxonomy" id="75058"/>
    <lineage>
        <taxon>Eukaryota</taxon>
        <taxon>Discoba</taxon>
        <taxon>Euglenozoa</taxon>
        <taxon>Kinetoplastea</taxon>
        <taxon>Metakinetoplastina</taxon>
        <taxon>Eubodonida</taxon>
        <taxon>Bodonidae</taxon>
        <taxon>Bodo</taxon>
    </lineage>
</organism>
<keyword evidence="3" id="KW-1185">Reference proteome</keyword>
<proteinExistence type="predicted"/>
<dbReference type="OrthoDB" id="10628406at2759"/>
<feature type="region of interest" description="Disordered" evidence="1">
    <location>
        <begin position="164"/>
        <end position="185"/>
    </location>
</feature>
<reference evidence="3" key="1">
    <citation type="submission" date="2015-09" db="EMBL/GenBank/DDBJ databases">
        <authorList>
            <consortium name="Pathogen Informatics"/>
        </authorList>
    </citation>
    <scope>NUCLEOTIDE SEQUENCE [LARGE SCALE GENOMIC DNA]</scope>
    <source>
        <strain evidence="3">Lake Konstanz</strain>
    </source>
</reference>
<evidence type="ECO:0000313" key="3">
    <source>
        <dbReference type="Proteomes" id="UP000051952"/>
    </source>
</evidence>